<organism evidence="1 2">
    <name type="scientific">Kazachstania africana (strain ATCC 22294 / BCRC 22015 / CBS 2517 / CECT 1963 / NBRC 1671 / NRRL Y-8276)</name>
    <name type="common">Yeast</name>
    <name type="synonym">Kluyveromyces africanus</name>
    <dbReference type="NCBI Taxonomy" id="1071382"/>
    <lineage>
        <taxon>Eukaryota</taxon>
        <taxon>Fungi</taxon>
        <taxon>Dikarya</taxon>
        <taxon>Ascomycota</taxon>
        <taxon>Saccharomycotina</taxon>
        <taxon>Saccharomycetes</taxon>
        <taxon>Saccharomycetales</taxon>
        <taxon>Saccharomycetaceae</taxon>
        <taxon>Kazachstania</taxon>
    </lineage>
</organism>
<dbReference type="Proteomes" id="UP000005220">
    <property type="component" value="Chromosome 10"/>
</dbReference>
<dbReference type="GO" id="GO:0005634">
    <property type="term" value="C:nucleus"/>
    <property type="evidence" value="ECO:0007669"/>
    <property type="project" value="InterPro"/>
</dbReference>
<evidence type="ECO:0000313" key="2">
    <source>
        <dbReference type="Proteomes" id="UP000005220"/>
    </source>
</evidence>
<dbReference type="Gene3D" id="3.40.50.300">
    <property type="entry name" value="P-loop containing nucleotide triphosphate hydrolases"/>
    <property type="match status" value="1"/>
</dbReference>
<name>H2B0T7_KAZAF</name>
<dbReference type="AlphaFoldDB" id="H2B0T7"/>
<dbReference type="GO" id="GO:0035861">
    <property type="term" value="C:site of double-strand break"/>
    <property type="evidence" value="ECO:0007669"/>
    <property type="project" value="EnsemblFungi"/>
</dbReference>
<dbReference type="InterPro" id="IPR027417">
    <property type="entry name" value="P-loop_NTPase"/>
</dbReference>
<dbReference type="Pfam" id="PF16834">
    <property type="entry name" value="CSM2"/>
    <property type="match status" value="2"/>
</dbReference>
<sequence>MNLNGLKNVTIWTTFKNTTVSQLICDFLKEENTILHYIDAVNSFPLMEFQNLVPANEDNKRVYDNIIITTSLNMQELYNIVKKIIENTEKIRLIVINGLDIMFRNSSFNDSSQAHELLKMVFLRVRGSYSGGKLKTLVLNRTGSVPVPKRKKLKTESSNGIYEFTSKYYADIEL</sequence>
<dbReference type="OrthoDB" id="4067310at2759"/>
<dbReference type="STRING" id="1071382.H2B0T7"/>
<protein>
    <submittedName>
        <fullName evidence="1">Uncharacterized protein</fullName>
    </submittedName>
</protein>
<dbReference type="GO" id="GO:0003688">
    <property type="term" value="F:DNA replication origin binding"/>
    <property type="evidence" value="ECO:0007669"/>
    <property type="project" value="EnsemblFungi"/>
</dbReference>
<dbReference type="GO" id="GO:0045132">
    <property type="term" value="P:meiotic chromosome segregation"/>
    <property type="evidence" value="ECO:0007669"/>
    <property type="project" value="EnsemblFungi"/>
</dbReference>
<dbReference type="GeneID" id="13883887"/>
<dbReference type="eggNOG" id="ENOG502S2QF">
    <property type="taxonomic scope" value="Eukaryota"/>
</dbReference>
<dbReference type="RefSeq" id="XP_003959372.1">
    <property type="nucleotide sequence ID" value="XM_003959323.1"/>
</dbReference>
<gene>
    <name evidence="1" type="primary">KAFR0J01730</name>
    <name evidence="1" type="ORF">KAFR_0J01730</name>
</gene>
<evidence type="ECO:0000313" key="1">
    <source>
        <dbReference type="EMBL" id="CCF60237.1"/>
    </source>
</evidence>
<accession>H2B0T7</accession>
<dbReference type="GO" id="GO:0000730">
    <property type="term" value="P:DNA recombinase assembly"/>
    <property type="evidence" value="ECO:0007669"/>
    <property type="project" value="EnsemblFungi"/>
</dbReference>
<dbReference type="GO" id="GO:0043007">
    <property type="term" value="P:maintenance of rDNA"/>
    <property type="evidence" value="ECO:0007669"/>
    <property type="project" value="EnsemblFungi"/>
</dbReference>
<dbReference type="GO" id="GO:0003697">
    <property type="term" value="F:single-stranded DNA binding"/>
    <property type="evidence" value="ECO:0007669"/>
    <property type="project" value="EnsemblFungi"/>
</dbReference>
<dbReference type="InterPro" id="IPR031783">
    <property type="entry name" value="Csm2"/>
</dbReference>
<reference evidence="1 2" key="1">
    <citation type="journal article" date="2011" name="Proc. Natl. Acad. Sci. U.S.A.">
        <title>Evolutionary erosion of yeast sex chromosomes by mating-type switching accidents.</title>
        <authorList>
            <person name="Gordon J.L."/>
            <person name="Armisen D."/>
            <person name="Proux-Wera E."/>
            <person name="Oheigeartaigh S.S."/>
            <person name="Byrne K.P."/>
            <person name="Wolfe K.H."/>
        </authorList>
    </citation>
    <scope>NUCLEOTIDE SEQUENCE [LARGE SCALE GENOMIC DNA]</scope>
    <source>
        <strain evidence="2">ATCC 22294 / BCRC 22015 / CBS 2517 / CECT 1963 / NBRC 1671 / NRRL Y-8276</strain>
    </source>
</reference>
<dbReference type="InParanoid" id="H2B0T7"/>
<dbReference type="HOGENOM" id="CLU_108124_0_0_1"/>
<dbReference type="EMBL" id="HE650830">
    <property type="protein sequence ID" value="CCF60237.1"/>
    <property type="molecule type" value="Genomic_DNA"/>
</dbReference>
<keyword evidence="2" id="KW-1185">Reference proteome</keyword>
<proteinExistence type="predicted"/>
<dbReference type="FunCoup" id="H2B0T7">
    <property type="interactions" value="34"/>
</dbReference>
<dbReference type="KEGG" id="kaf:KAFR_0J01730"/>
<dbReference type="GO" id="GO:0097196">
    <property type="term" value="C:Shu complex"/>
    <property type="evidence" value="ECO:0007669"/>
    <property type="project" value="EnsemblFungi"/>
</dbReference>